<keyword evidence="2" id="KW-0805">Transcription regulation</keyword>
<dbReference type="Gene3D" id="1.10.1660.10">
    <property type="match status" value="1"/>
</dbReference>
<feature type="domain" description="HTH merR-type" evidence="5">
    <location>
        <begin position="26"/>
        <end position="95"/>
    </location>
</feature>
<accession>A0A1N6GRJ3</accession>
<dbReference type="AlphaFoldDB" id="A0A1N6GRJ3"/>
<gene>
    <name evidence="6" type="ORF">SAMN05444168_2622</name>
</gene>
<dbReference type="Pfam" id="PF13411">
    <property type="entry name" value="MerR_1"/>
    <property type="match status" value="1"/>
</dbReference>
<dbReference type="InterPro" id="IPR009061">
    <property type="entry name" value="DNA-bd_dom_put_sf"/>
</dbReference>
<dbReference type="PANTHER" id="PTHR30204:SF69">
    <property type="entry name" value="MERR-FAMILY TRANSCRIPTIONAL REGULATOR"/>
    <property type="match status" value="1"/>
</dbReference>
<dbReference type="CDD" id="cd01104">
    <property type="entry name" value="HTH_MlrA-CarA"/>
    <property type="match status" value="1"/>
</dbReference>
<keyword evidence="1" id="KW-0678">Repressor</keyword>
<protein>
    <submittedName>
        <fullName evidence="6">MerR HTH family regulatory protein</fullName>
    </submittedName>
</protein>
<evidence type="ECO:0000259" key="5">
    <source>
        <dbReference type="PROSITE" id="PS50937"/>
    </source>
</evidence>
<dbReference type="GO" id="GO:0003700">
    <property type="term" value="F:DNA-binding transcription factor activity"/>
    <property type="evidence" value="ECO:0007669"/>
    <property type="project" value="InterPro"/>
</dbReference>
<dbReference type="OrthoDB" id="9800334at2"/>
<dbReference type="InterPro" id="IPR047057">
    <property type="entry name" value="MerR_fam"/>
</dbReference>
<evidence type="ECO:0000256" key="4">
    <source>
        <dbReference type="ARBA" id="ARBA00023163"/>
    </source>
</evidence>
<name>A0A1N6GRJ3_9BURK</name>
<dbReference type="GO" id="GO:0003677">
    <property type="term" value="F:DNA binding"/>
    <property type="evidence" value="ECO:0007669"/>
    <property type="project" value="UniProtKB-KW"/>
</dbReference>
<keyword evidence="4" id="KW-0804">Transcription</keyword>
<dbReference type="InterPro" id="IPR000551">
    <property type="entry name" value="MerR-type_HTH_dom"/>
</dbReference>
<dbReference type="RefSeq" id="WP_083611417.1">
    <property type="nucleotide sequence ID" value="NZ_FSRM01000001.1"/>
</dbReference>
<evidence type="ECO:0000256" key="3">
    <source>
        <dbReference type="ARBA" id="ARBA00023125"/>
    </source>
</evidence>
<sequence>MTQQPPHDPAIAPSDVGEEEKAQLQCYRSGAAARLARMPVTTLRIWERRYGVVAPPKSASGQRLYSSQDVQRLILLKKLVERGHAIGSIARLELDQLDRLALTYAEAAFPPGPLDDVTESTLTIVGTSLARRLRSDLPELRSASQPRLTVFDDIKDAQAHPLKTDALVIHVASLHDELVQAVLGLGETCHAKVLAVVYAFGTEHSVNTLRYAGVRVYREPLEKLQARQILRDLSPQTQPRDAVEAYARTPRRYSDDALASIAGRSTTIACECPRHLAGLIQQLSSFEQYSDDCMSRTPADAALHRYLGEVANRARAMFELALERVAREERWAPEEGG</sequence>
<evidence type="ECO:0000313" key="6">
    <source>
        <dbReference type="EMBL" id="SIO10117.1"/>
    </source>
</evidence>
<evidence type="ECO:0000256" key="2">
    <source>
        <dbReference type="ARBA" id="ARBA00023015"/>
    </source>
</evidence>
<keyword evidence="3" id="KW-0238">DNA-binding</keyword>
<reference evidence="6 7" key="1">
    <citation type="submission" date="2016-11" db="EMBL/GenBank/DDBJ databases">
        <authorList>
            <person name="Jaros S."/>
            <person name="Januszkiewicz K."/>
            <person name="Wedrychowicz H."/>
        </authorList>
    </citation>
    <scope>NUCLEOTIDE SEQUENCE [LARGE SCALE GENOMIC DNA]</scope>
    <source>
        <strain evidence="6 7">GAS86</strain>
    </source>
</reference>
<dbReference type="PROSITE" id="PS50937">
    <property type="entry name" value="HTH_MERR_2"/>
    <property type="match status" value="1"/>
</dbReference>
<dbReference type="PANTHER" id="PTHR30204">
    <property type="entry name" value="REDOX-CYCLING DRUG-SENSING TRANSCRIPTIONAL ACTIVATOR SOXR"/>
    <property type="match status" value="1"/>
</dbReference>
<dbReference type="SMART" id="SM00422">
    <property type="entry name" value="HTH_MERR"/>
    <property type="match status" value="1"/>
</dbReference>
<dbReference type="SUPFAM" id="SSF46955">
    <property type="entry name" value="Putative DNA-binding domain"/>
    <property type="match status" value="1"/>
</dbReference>
<dbReference type="Proteomes" id="UP000184693">
    <property type="component" value="Unassembled WGS sequence"/>
</dbReference>
<organism evidence="6 7">
    <name type="scientific">Paraburkholderia phenazinium</name>
    <dbReference type="NCBI Taxonomy" id="60549"/>
    <lineage>
        <taxon>Bacteria</taxon>
        <taxon>Pseudomonadati</taxon>
        <taxon>Pseudomonadota</taxon>
        <taxon>Betaproteobacteria</taxon>
        <taxon>Burkholderiales</taxon>
        <taxon>Burkholderiaceae</taxon>
        <taxon>Paraburkholderia</taxon>
    </lineage>
</organism>
<evidence type="ECO:0000256" key="1">
    <source>
        <dbReference type="ARBA" id="ARBA00022491"/>
    </source>
</evidence>
<dbReference type="EMBL" id="FSRM01000001">
    <property type="protein sequence ID" value="SIO10117.1"/>
    <property type="molecule type" value="Genomic_DNA"/>
</dbReference>
<evidence type="ECO:0000313" key="7">
    <source>
        <dbReference type="Proteomes" id="UP000184693"/>
    </source>
</evidence>
<proteinExistence type="predicted"/>